<proteinExistence type="predicted"/>
<name>A0A653CX49_CALMS</name>
<accession>A0A653CX49</accession>
<gene>
    <name evidence="1" type="ORF">CALMAC_LOCUS12605</name>
</gene>
<sequence length="69" mass="8301">MLSNDVIIQCEFIFECCVTMDASAEFEIRSNLRMFQQMFIKNSFYNCFKGTLRTLKKFTSNRCDKVWMF</sequence>
<evidence type="ECO:0000313" key="2">
    <source>
        <dbReference type="Proteomes" id="UP000410492"/>
    </source>
</evidence>
<reference evidence="1 2" key="1">
    <citation type="submission" date="2019-01" db="EMBL/GenBank/DDBJ databases">
        <authorList>
            <person name="Sayadi A."/>
        </authorList>
    </citation>
    <scope>NUCLEOTIDE SEQUENCE [LARGE SCALE GENOMIC DNA]</scope>
</reference>
<evidence type="ECO:0000313" key="1">
    <source>
        <dbReference type="EMBL" id="VEN52496.1"/>
    </source>
</evidence>
<protein>
    <submittedName>
        <fullName evidence="1">Uncharacterized protein</fullName>
    </submittedName>
</protein>
<feature type="non-terminal residue" evidence="1">
    <location>
        <position position="69"/>
    </location>
</feature>
<keyword evidence="2" id="KW-1185">Reference proteome</keyword>
<organism evidence="1 2">
    <name type="scientific">Callosobruchus maculatus</name>
    <name type="common">Southern cowpea weevil</name>
    <name type="synonym">Pulse bruchid</name>
    <dbReference type="NCBI Taxonomy" id="64391"/>
    <lineage>
        <taxon>Eukaryota</taxon>
        <taxon>Metazoa</taxon>
        <taxon>Ecdysozoa</taxon>
        <taxon>Arthropoda</taxon>
        <taxon>Hexapoda</taxon>
        <taxon>Insecta</taxon>
        <taxon>Pterygota</taxon>
        <taxon>Neoptera</taxon>
        <taxon>Endopterygota</taxon>
        <taxon>Coleoptera</taxon>
        <taxon>Polyphaga</taxon>
        <taxon>Cucujiformia</taxon>
        <taxon>Chrysomeloidea</taxon>
        <taxon>Chrysomelidae</taxon>
        <taxon>Bruchinae</taxon>
        <taxon>Bruchini</taxon>
        <taxon>Callosobruchus</taxon>
    </lineage>
</organism>
<dbReference type="AlphaFoldDB" id="A0A653CX49"/>
<dbReference type="EMBL" id="CAACVG010009207">
    <property type="protein sequence ID" value="VEN52496.1"/>
    <property type="molecule type" value="Genomic_DNA"/>
</dbReference>
<dbReference type="Proteomes" id="UP000410492">
    <property type="component" value="Unassembled WGS sequence"/>
</dbReference>